<reference evidence="1 2" key="1">
    <citation type="journal article" date="2016" name="Mol. Biol. Evol.">
        <title>Comparative Genomics of Early-Diverging Mushroom-Forming Fungi Provides Insights into the Origins of Lignocellulose Decay Capabilities.</title>
        <authorList>
            <person name="Nagy L.G."/>
            <person name="Riley R."/>
            <person name="Tritt A."/>
            <person name="Adam C."/>
            <person name="Daum C."/>
            <person name="Floudas D."/>
            <person name="Sun H."/>
            <person name="Yadav J.S."/>
            <person name="Pangilinan J."/>
            <person name="Larsson K.H."/>
            <person name="Matsuura K."/>
            <person name="Barry K."/>
            <person name="Labutti K."/>
            <person name="Kuo R."/>
            <person name="Ohm R.A."/>
            <person name="Bhattacharya S.S."/>
            <person name="Shirouzu T."/>
            <person name="Yoshinaga Y."/>
            <person name="Martin F.M."/>
            <person name="Grigoriev I.V."/>
            <person name="Hibbett D.S."/>
        </authorList>
    </citation>
    <scope>NUCLEOTIDE SEQUENCE [LARGE SCALE GENOMIC DNA]</scope>
    <source>
        <strain evidence="1 2">HHB10207 ss-3</strain>
    </source>
</reference>
<accession>A0A166CU70</accession>
<keyword evidence="2" id="KW-1185">Reference proteome</keyword>
<gene>
    <name evidence="1" type="ORF">SISSUDRAFT_1062487</name>
</gene>
<evidence type="ECO:0000313" key="1">
    <source>
        <dbReference type="EMBL" id="KZT37818.1"/>
    </source>
</evidence>
<name>A0A166CU70_9AGAM</name>
<evidence type="ECO:0000313" key="2">
    <source>
        <dbReference type="Proteomes" id="UP000076798"/>
    </source>
</evidence>
<dbReference type="EMBL" id="KV428075">
    <property type="protein sequence ID" value="KZT37818.1"/>
    <property type="molecule type" value="Genomic_DNA"/>
</dbReference>
<dbReference type="AlphaFoldDB" id="A0A166CU70"/>
<dbReference type="Proteomes" id="UP000076798">
    <property type="component" value="Unassembled WGS sequence"/>
</dbReference>
<proteinExistence type="predicted"/>
<sequence length="159" mass="17987">MQLDFSNHFLETRFTEWDLESRLIAAGLDDISHVGGCISGIGINNLGNTYISFDRGTSYLYLNKDRNDPNRETAYYKTTEADEFYDNQSGFKSWKKANGESLTFRRPPHVPPEDAHVEYIPPRGKDGESEPSHRFPIPATLVVTHQSMSLSQRTSGVSQ</sequence>
<organism evidence="1 2">
    <name type="scientific">Sistotremastrum suecicum HHB10207 ss-3</name>
    <dbReference type="NCBI Taxonomy" id="1314776"/>
    <lineage>
        <taxon>Eukaryota</taxon>
        <taxon>Fungi</taxon>
        <taxon>Dikarya</taxon>
        <taxon>Basidiomycota</taxon>
        <taxon>Agaricomycotina</taxon>
        <taxon>Agaricomycetes</taxon>
        <taxon>Sistotremastrales</taxon>
        <taxon>Sistotremastraceae</taxon>
        <taxon>Sistotremastrum</taxon>
    </lineage>
</organism>
<protein>
    <submittedName>
        <fullName evidence="1">Uncharacterized protein</fullName>
    </submittedName>
</protein>